<dbReference type="InterPro" id="IPR036779">
    <property type="entry name" value="LysM_dom_sf"/>
</dbReference>
<dbReference type="EC" id="3.2.1.14" evidence="1"/>
<gene>
    <name evidence="7" type="ORF">CVIRNUC_009710</name>
</gene>
<protein>
    <recommendedName>
        <fullName evidence="1">chitinase</fullName>
        <ecNumber evidence="1">3.2.1.14</ecNumber>
    </recommendedName>
</protein>
<dbReference type="GO" id="GO:0008843">
    <property type="term" value="F:endochitinase activity"/>
    <property type="evidence" value="ECO:0007669"/>
    <property type="project" value="UniProtKB-EC"/>
</dbReference>
<evidence type="ECO:0000256" key="4">
    <source>
        <dbReference type="RuleBase" id="RU000489"/>
    </source>
</evidence>
<dbReference type="SUPFAM" id="SSF54106">
    <property type="entry name" value="LysM domain"/>
    <property type="match status" value="5"/>
</dbReference>
<dbReference type="EMBL" id="CAUYUE010000014">
    <property type="protein sequence ID" value="CAK0786497.1"/>
    <property type="molecule type" value="Genomic_DNA"/>
</dbReference>
<evidence type="ECO:0000259" key="5">
    <source>
        <dbReference type="PROSITE" id="PS51782"/>
    </source>
</evidence>
<dbReference type="InterPro" id="IPR001223">
    <property type="entry name" value="Glyco_hydro18_cat"/>
</dbReference>
<dbReference type="InterPro" id="IPR050542">
    <property type="entry name" value="Glycosyl_Hydrlase18_Chitinase"/>
</dbReference>
<accession>A0AAV1IH21</accession>
<evidence type="ECO:0000313" key="8">
    <source>
        <dbReference type="Proteomes" id="UP001314263"/>
    </source>
</evidence>
<feature type="domain" description="LysM" evidence="5">
    <location>
        <begin position="276"/>
        <end position="320"/>
    </location>
</feature>
<dbReference type="GO" id="GO:0005975">
    <property type="term" value="P:carbohydrate metabolic process"/>
    <property type="evidence" value="ECO:0007669"/>
    <property type="project" value="InterPro"/>
</dbReference>
<dbReference type="Pfam" id="PF01476">
    <property type="entry name" value="LysM"/>
    <property type="match status" value="5"/>
</dbReference>
<feature type="domain" description="LysM" evidence="5">
    <location>
        <begin position="328"/>
        <end position="372"/>
    </location>
</feature>
<dbReference type="PROSITE" id="PS51782">
    <property type="entry name" value="LYSM"/>
    <property type="match status" value="5"/>
</dbReference>
<feature type="domain" description="LysM" evidence="5">
    <location>
        <begin position="380"/>
        <end position="424"/>
    </location>
</feature>
<evidence type="ECO:0000259" key="6">
    <source>
        <dbReference type="PROSITE" id="PS51910"/>
    </source>
</evidence>
<proteinExistence type="predicted"/>
<comment type="caution">
    <text evidence="7">The sequence shown here is derived from an EMBL/GenBank/DDBJ whole genome shotgun (WGS) entry which is preliminary data.</text>
</comment>
<feature type="domain" description="GH18" evidence="6">
    <location>
        <begin position="553"/>
        <end position="836"/>
    </location>
</feature>
<name>A0AAV1IH21_9CHLO</name>
<dbReference type="InterPro" id="IPR018392">
    <property type="entry name" value="LysM"/>
</dbReference>
<dbReference type="SMART" id="SM00257">
    <property type="entry name" value="LysM"/>
    <property type="match status" value="5"/>
</dbReference>
<dbReference type="SUPFAM" id="SSF51445">
    <property type="entry name" value="(Trans)glycosidases"/>
    <property type="match status" value="1"/>
</dbReference>
<feature type="domain" description="LysM" evidence="5">
    <location>
        <begin position="441"/>
        <end position="485"/>
    </location>
</feature>
<evidence type="ECO:0000256" key="1">
    <source>
        <dbReference type="ARBA" id="ARBA00012729"/>
    </source>
</evidence>
<feature type="domain" description="LysM" evidence="5">
    <location>
        <begin position="493"/>
        <end position="537"/>
    </location>
</feature>
<dbReference type="Gene3D" id="3.20.20.80">
    <property type="entry name" value="Glycosidases"/>
    <property type="match status" value="1"/>
</dbReference>
<dbReference type="Pfam" id="PF00704">
    <property type="entry name" value="Glyco_hydro_18"/>
    <property type="match status" value="1"/>
</dbReference>
<evidence type="ECO:0000313" key="7">
    <source>
        <dbReference type="EMBL" id="CAK0786497.1"/>
    </source>
</evidence>
<organism evidence="7 8">
    <name type="scientific">Coccomyxa viridis</name>
    <dbReference type="NCBI Taxonomy" id="1274662"/>
    <lineage>
        <taxon>Eukaryota</taxon>
        <taxon>Viridiplantae</taxon>
        <taxon>Chlorophyta</taxon>
        <taxon>core chlorophytes</taxon>
        <taxon>Trebouxiophyceae</taxon>
        <taxon>Trebouxiophyceae incertae sedis</taxon>
        <taxon>Coccomyxaceae</taxon>
        <taxon>Coccomyxa</taxon>
    </lineage>
</organism>
<dbReference type="PANTHER" id="PTHR45708">
    <property type="entry name" value="ENDOCHITINASE"/>
    <property type="match status" value="1"/>
</dbReference>
<dbReference type="PROSITE" id="PS51910">
    <property type="entry name" value="GH18_2"/>
    <property type="match status" value="1"/>
</dbReference>
<dbReference type="InterPro" id="IPR001579">
    <property type="entry name" value="Glyco_hydro_18_chit_AS"/>
</dbReference>
<sequence>MCALPCVGDSVLSHRGIEERRGLVSVGRAEVATFNTDSVRDKGPMATSLCALLLATAWLACSLSVHAQGNTSNSFGSNAIQALQSTAEIARQLVNTPLHPYGTVVKTDFSDLSAGESLPAYYHGATWDGWTILVQPDGKHSVKANGTGTITIRPPGTGFRPVGLRLQSAHYIRLIGHAINQGHAVYLTVPPCTFSDAVTGLCTLTESQFASWPQLDKLIFSVVDSPPNGTAGRHLLNSVAATTVIGDIILSEYQALLLPINAASMASQAATTTCAATVTVKAGDTCYSIYTAAGITADEFAQLNPGINCGALQVGQTVCTKAAPTCTKQVTVRNGDTCYSIWTAAGLTQAEFTVLNPGVDCTKLQAGQSLCVAGASSCSKTHTVVSGDSCYSIWTAAGITQAQLEANNPGLDCSNLQIGQVLCVDNAPTPPPPSPPSSCAQTTTVKSGDSCWSIYTAAGITQNQFYQLNPGINCAALQVGQVVCIKPSSTCTQTVTVKSGDTCYAIYTAASLTEAQFLALNPGLDCSALQVGQTLCVSNGGSPPGPPEPVGGLNVGAYWGQGDGTTMNEPSLAASCTNYNLVYISFLVKFGYGQDVANGMNLAFHSIAATGPEITQCQSKDVKVILSMGGAVGNYGFNSAADAIATADQIWNVYLGGSASNRPFGTAVLDGVDLDIEHYTPYYPDFVVQLNSYYTKAAPRKYIMSAAPQCIFPDANIGPALSAEGMLFDLIGIQFYNNNPCDGTPAKVDASYKTNWAPFSRTFSPTPMLVVGLPAAAAAAPAGGYMSPSDAATTIKTAATQNPGTAWGFFVYSAATDFSNSANGVPYSAQVRALLS</sequence>
<dbReference type="AlphaFoldDB" id="A0AAV1IH21"/>
<dbReference type="Gene3D" id="3.10.350.10">
    <property type="entry name" value="LysM domain"/>
    <property type="match status" value="5"/>
</dbReference>
<evidence type="ECO:0000256" key="2">
    <source>
        <dbReference type="ARBA" id="ARBA00022801"/>
    </source>
</evidence>
<dbReference type="CDD" id="cd00118">
    <property type="entry name" value="LysM"/>
    <property type="match status" value="5"/>
</dbReference>
<dbReference type="InterPro" id="IPR017853">
    <property type="entry name" value="GH"/>
</dbReference>
<keyword evidence="2 4" id="KW-0378">Hydrolase</keyword>
<dbReference type="Proteomes" id="UP001314263">
    <property type="component" value="Unassembled WGS sequence"/>
</dbReference>
<keyword evidence="8" id="KW-1185">Reference proteome</keyword>
<dbReference type="PROSITE" id="PS01095">
    <property type="entry name" value="GH18_1"/>
    <property type="match status" value="1"/>
</dbReference>
<dbReference type="PANTHER" id="PTHR45708:SF49">
    <property type="entry name" value="ENDOCHITINASE"/>
    <property type="match status" value="1"/>
</dbReference>
<keyword evidence="3 4" id="KW-0326">Glycosidase</keyword>
<dbReference type="GO" id="GO:0005576">
    <property type="term" value="C:extracellular region"/>
    <property type="evidence" value="ECO:0007669"/>
    <property type="project" value="TreeGrafter"/>
</dbReference>
<reference evidence="7 8" key="1">
    <citation type="submission" date="2023-10" db="EMBL/GenBank/DDBJ databases">
        <authorList>
            <person name="Maclean D."/>
            <person name="Macfadyen A."/>
        </authorList>
    </citation>
    <scope>NUCLEOTIDE SEQUENCE [LARGE SCALE GENOMIC DNA]</scope>
</reference>
<evidence type="ECO:0000256" key="3">
    <source>
        <dbReference type="ARBA" id="ARBA00023295"/>
    </source>
</evidence>